<dbReference type="EMBL" id="DF973949">
    <property type="protein sequence ID" value="GAU42948.1"/>
    <property type="molecule type" value="Genomic_DNA"/>
</dbReference>
<gene>
    <name evidence="2" type="ORF">TSUD_142850</name>
</gene>
<evidence type="ECO:0000256" key="1">
    <source>
        <dbReference type="SAM" id="MobiDB-lite"/>
    </source>
</evidence>
<accession>A0A2Z6NE33</accession>
<dbReference type="AlphaFoldDB" id="A0A2Z6NE33"/>
<name>A0A2Z6NE33_TRISU</name>
<organism evidence="2 3">
    <name type="scientific">Trifolium subterraneum</name>
    <name type="common">Subterranean clover</name>
    <dbReference type="NCBI Taxonomy" id="3900"/>
    <lineage>
        <taxon>Eukaryota</taxon>
        <taxon>Viridiplantae</taxon>
        <taxon>Streptophyta</taxon>
        <taxon>Embryophyta</taxon>
        <taxon>Tracheophyta</taxon>
        <taxon>Spermatophyta</taxon>
        <taxon>Magnoliopsida</taxon>
        <taxon>eudicotyledons</taxon>
        <taxon>Gunneridae</taxon>
        <taxon>Pentapetalae</taxon>
        <taxon>rosids</taxon>
        <taxon>fabids</taxon>
        <taxon>Fabales</taxon>
        <taxon>Fabaceae</taxon>
        <taxon>Papilionoideae</taxon>
        <taxon>50 kb inversion clade</taxon>
        <taxon>NPAAA clade</taxon>
        <taxon>Hologalegina</taxon>
        <taxon>IRL clade</taxon>
        <taxon>Trifolieae</taxon>
        <taxon>Trifolium</taxon>
    </lineage>
</organism>
<protein>
    <recommendedName>
        <fullName evidence="4">DUF4283 domain-containing protein</fullName>
    </recommendedName>
</protein>
<evidence type="ECO:0008006" key="4">
    <source>
        <dbReference type="Google" id="ProtNLM"/>
    </source>
</evidence>
<keyword evidence="3" id="KW-1185">Reference proteome</keyword>
<feature type="region of interest" description="Disordered" evidence="1">
    <location>
        <begin position="79"/>
        <end position="98"/>
    </location>
</feature>
<sequence>MTSDSNPLLGFTSEHHTPSRDEIDQMERSSKKMKGGGGRAGDDTSMEVVGSMIVSKSYKETVVGVVDYVEEEEARRGKVRGEEAMAEEDENTVEGKVEEQRIGDIECPKFSFSLKEEQRIQRPWKQGVIVQLLGRKIGYKALENRLQQLWESTLAKNSEGVIMIDEGLSMQSLPHNDKREKIPQKSNNERFKGQTNSSKGKKTNATRVNFKEKTGPTNGKKNDTLADLMATNAFDTFVETHCNPMKKNVMLTDNKSMGQCSNALGQVTGPKSMIQDQVEGAHEIVSTNLNYHREPGLKESKNFHGPVQEHRRPALENTFSLQPNNTGGGSLELEVFEDANENGDSSAEECDMNIAGEGVNQNHAEGEIKGNL</sequence>
<dbReference type="Proteomes" id="UP000242715">
    <property type="component" value="Unassembled WGS sequence"/>
</dbReference>
<evidence type="ECO:0000313" key="2">
    <source>
        <dbReference type="EMBL" id="GAU42948.1"/>
    </source>
</evidence>
<proteinExistence type="predicted"/>
<feature type="region of interest" description="Disordered" evidence="1">
    <location>
        <begin position="173"/>
        <end position="204"/>
    </location>
</feature>
<feature type="compositionally biased region" description="Basic and acidic residues" evidence="1">
    <location>
        <begin position="13"/>
        <end position="30"/>
    </location>
</feature>
<dbReference type="OrthoDB" id="10518995at2759"/>
<feature type="region of interest" description="Disordered" evidence="1">
    <location>
        <begin position="1"/>
        <end position="45"/>
    </location>
</feature>
<reference evidence="3" key="1">
    <citation type="journal article" date="2017" name="Front. Plant Sci.">
        <title>Climate Clever Clovers: New Paradigm to Reduce the Environmental Footprint of Ruminants by Breeding Low Methanogenic Forages Utilizing Haplotype Variation.</title>
        <authorList>
            <person name="Kaur P."/>
            <person name="Appels R."/>
            <person name="Bayer P.E."/>
            <person name="Keeble-Gagnere G."/>
            <person name="Wang J."/>
            <person name="Hirakawa H."/>
            <person name="Shirasawa K."/>
            <person name="Vercoe P."/>
            <person name="Stefanova K."/>
            <person name="Durmic Z."/>
            <person name="Nichols P."/>
            <person name="Revell C."/>
            <person name="Isobe S.N."/>
            <person name="Edwards D."/>
            <person name="Erskine W."/>
        </authorList>
    </citation>
    <scope>NUCLEOTIDE SEQUENCE [LARGE SCALE GENOMIC DNA]</scope>
    <source>
        <strain evidence="3">cv. Daliak</strain>
    </source>
</reference>
<feature type="compositionally biased region" description="Basic and acidic residues" evidence="1">
    <location>
        <begin position="175"/>
        <end position="192"/>
    </location>
</feature>
<evidence type="ECO:0000313" key="3">
    <source>
        <dbReference type="Proteomes" id="UP000242715"/>
    </source>
</evidence>